<feature type="compositionally biased region" description="Basic residues" evidence="1">
    <location>
        <begin position="40"/>
        <end position="55"/>
    </location>
</feature>
<sequence>MDDKKYKSTEKSCDSCRLRGNPCSSCVEKKLVCTYDMPVKKRGPNKKRNKGRKIRALSPVKPVVQPTRKRIPSPVSEFDDSLFSSDEDGSSEAQETTLPQNTSETSSLSPQMNQPIPILLPQTDQFIPCSFRHMTFLQTDQISHYLTIFEQTTNTTHRIFTSTPTFFQAFPFAIEDNVKIAAICHAVPPNSPF</sequence>
<dbReference type="InterPro" id="IPR001138">
    <property type="entry name" value="Zn2Cys6_DnaBD"/>
</dbReference>
<comment type="caution">
    <text evidence="2">The sequence shown here is derived from an EMBL/GenBank/DDBJ whole genome shotgun (WGS) entry which is preliminary data.</text>
</comment>
<keyword evidence="3" id="KW-1185">Reference proteome</keyword>
<name>A0ABQ9Y2B7_9EUKA</name>
<feature type="compositionally biased region" description="Polar residues" evidence="1">
    <location>
        <begin position="93"/>
        <end position="114"/>
    </location>
</feature>
<evidence type="ECO:0000256" key="1">
    <source>
        <dbReference type="SAM" id="MobiDB-lite"/>
    </source>
</evidence>
<accession>A0ABQ9Y2B7</accession>
<evidence type="ECO:0008006" key="4">
    <source>
        <dbReference type="Google" id="ProtNLM"/>
    </source>
</evidence>
<dbReference type="EMBL" id="JARBJD010000042">
    <property type="protein sequence ID" value="KAK2957883.1"/>
    <property type="molecule type" value="Genomic_DNA"/>
</dbReference>
<evidence type="ECO:0000313" key="2">
    <source>
        <dbReference type="EMBL" id="KAK2957883.1"/>
    </source>
</evidence>
<dbReference type="CDD" id="cd00067">
    <property type="entry name" value="GAL4"/>
    <property type="match status" value="1"/>
</dbReference>
<proteinExistence type="predicted"/>
<evidence type="ECO:0000313" key="3">
    <source>
        <dbReference type="Proteomes" id="UP001281761"/>
    </source>
</evidence>
<dbReference type="InterPro" id="IPR036864">
    <property type="entry name" value="Zn2-C6_fun-type_DNA-bd_sf"/>
</dbReference>
<gene>
    <name evidence="2" type="ORF">BLNAU_7059</name>
</gene>
<reference evidence="2 3" key="1">
    <citation type="journal article" date="2022" name="bioRxiv">
        <title>Genomics of Preaxostyla Flagellates Illuminates Evolutionary Transitions and the Path Towards Mitochondrial Loss.</title>
        <authorList>
            <person name="Novak L.V.F."/>
            <person name="Treitli S.C."/>
            <person name="Pyrih J."/>
            <person name="Halakuc P."/>
            <person name="Pipaliya S.V."/>
            <person name="Vacek V."/>
            <person name="Brzon O."/>
            <person name="Soukal P."/>
            <person name="Eme L."/>
            <person name="Dacks J.B."/>
            <person name="Karnkowska A."/>
            <person name="Elias M."/>
            <person name="Hampl V."/>
        </authorList>
    </citation>
    <scope>NUCLEOTIDE SEQUENCE [LARGE SCALE GENOMIC DNA]</scope>
    <source>
        <strain evidence="2">NAU3</strain>
        <tissue evidence="2">Gut</tissue>
    </source>
</reference>
<organism evidence="2 3">
    <name type="scientific">Blattamonas nauphoetae</name>
    <dbReference type="NCBI Taxonomy" id="2049346"/>
    <lineage>
        <taxon>Eukaryota</taxon>
        <taxon>Metamonada</taxon>
        <taxon>Preaxostyla</taxon>
        <taxon>Oxymonadida</taxon>
        <taxon>Blattamonas</taxon>
    </lineage>
</organism>
<feature type="compositionally biased region" description="Acidic residues" evidence="1">
    <location>
        <begin position="77"/>
        <end position="90"/>
    </location>
</feature>
<dbReference type="Proteomes" id="UP001281761">
    <property type="component" value="Unassembled WGS sequence"/>
</dbReference>
<dbReference type="SUPFAM" id="SSF57701">
    <property type="entry name" value="Zn2/Cys6 DNA-binding domain"/>
    <property type="match status" value="1"/>
</dbReference>
<feature type="region of interest" description="Disordered" evidence="1">
    <location>
        <begin position="39"/>
        <end position="115"/>
    </location>
</feature>
<protein>
    <recommendedName>
        <fullName evidence="4">Zn(2)-C6 fungal-type domain-containing protein</fullName>
    </recommendedName>
</protein>